<sequence length="272" mass="28935">MNRAHRPSSHRVPVRRKIAVATWRPSSDGRIYARMEVDATAALAYVERVRAASAERVTLTHVVGAALGRALRDVPEVRARVVLGRLRPLEACDIGFAVDIGRGSDLAPIKVHDVDRLDPLELARAVDAGARRVRGGDDHAYRRTSGLVGLAPAWALRPVMAAASLVAGGLGRGIVGQPGFPLGTAFVSNVGSLGLDEAFLAPLPFARTPVYLAVGSVQQRAVVVDGEVVARPVLVLVATADHRVVDGVHAGQLATIVRELVTHPERLDHPPR</sequence>
<name>A0ABP8KEK0_9MICO</name>
<dbReference type="Gene3D" id="3.30.559.10">
    <property type="entry name" value="Chloramphenicol acetyltransferase-like domain"/>
    <property type="match status" value="1"/>
</dbReference>
<accession>A0ABP8KEK0</accession>
<dbReference type="Pfam" id="PF00198">
    <property type="entry name" value="2-oxoacid_dh"/>
    <property type="match status" value="2"/>
</dbReference>
<organism evidence="5 6">
    <name type="scientific">Fodinibacter luteus</name>
    <dbReference type="NCBI Taxonomy" id="552064"/>
    <lineage>
        <taxon>Bacteria</taxon>
        <taxon>Bacillati</taxon>
        <taxon>Actinomycetota</taxon>
        <taxon>Actinomycetes</taxon>
        <taxon>Micrococcales</taxon>
        <taxon>Intrasporangiaceae</taxon>
        <taxon>Fodinibacter (ex Wang et al. 2009)</taxon>
    </lineage>
</organism>
<evidence type="ECO:0000256" key="1">
    <source>
        <dbReference type="ARBA" id="ARBA00001938"/>
    </source>
</evidence>
<keyword evidence="2" id="KW-0808">Transferase</keyword>
<keyword evidence="6" id="KW-1185">Reference proteome</keyword>
<feature type="domain" description="2-oxoacid dehydrogenase acyltransferase catalytic" evidence="4">
    <location>
        <begin position="183"/>
        <end position="267"/>
    </location>
</feature>
<proteinExistence type="predicted"/>
<dbReference type="PANTHER" id="PTHR43178:SF5">
    <property type="entry name" value="LIPOAMIDE ACYLTRANSFERASE COMPONENT OF BRANCHED-CHAIN ALPHA-KETO ACID DEHYDROGENASE COMPLEX, MITOCHONDRIAL"/>
    <property type="match status" value="1"/>
</dbReference>
<protein>
    <recommendedName>
        <fullName evidence="4">2-oxoacid dehydrogenase acyltransferase catalytic domain-containing protein</fullName>
    </recommendedName>
</protein>
<dbReference type="EMBL" id="BAABGM010000011">
    <property type="protein sequence ID" value="GAA4404640.1"/>
    <property type="molecule type" value="Genomic_DNA"/>
</dbReference>
<keyword evidence="3" id="KW-0012">Acyltransferase</keyword>
<reference evidence="6" key="1">
    <citation type="journal article" date="2019" name="Int. J. Syst. Evol. Microbiol.">
        <title>The Global Catalogue of Microorganisms (GCM) 10K type strain sequencing project: providing services to taxonomists for standard genome sequencing and annotation.</title>
        <authorList>
            <consortium name="The Broad Institute Genomics Platform"/>
            <consortium name="The Broad Institute Genome Sequencing Center for Infectious Disease"/>
            <person name="Wu L."/>
            <person name="Ma J."/>
        </authorList>
    </citation>
    <scope>NUCLEOTIDE SEQUENCE [LARGE SCALE GENOMIC DNA]</scope>
    <source>
        <strain evidence="6">JCM 17809</strain>
    </source>
</reference>
<comment type="cofactor">
    <cofactor evidence="1">
        <name>(R)-lipoate</name>
        <dbReference type="ChEBI" id="CHEBI:83088"/>
    </cofactor>
</comment>
<evidence type="ECO:0000259" key="4">
    <source>
        <dbReference type="Pfam" id="PF00198"/>
    </source>
</evidence>
<dbReference type="SUPFAM" id="SSF52777">
    <property type="entry name" value="CoA-dependent acyltransferases"/>
    <property type="match status" value="1"/>
</dbReference>
<evidence type="ECO:0000256" key="3">
    <source>
        <dbReference type="ARBA" id="ARBA00023315"/>
    </source>
</evidence>
<dbReference type="InterPro" id="IPR050743">
    <property type="entry name" value="2-oxoacid_DH_E2_comp"/>
</dbReference>
<dbReference type="InterPro" id="IPR001078">
    <property type="entry name" value="2-oxoacid_DH_actylTfrase"/>
</dbReference>
<dbReference type="InterPro" id="IPR023213">
    <property type="entry name" value="CAT-like_dom_sf"/>
</dbReference>
<feature type="domain" description="2-oxoacid dehydrogenase acyltransferase catalytic" evidence="4">
    <location>
        <begin position="30"/>
        <end position="136"/>
    </location>
</feature>
<dbReference type="PANTHER" id="PTHR43178">
    <property type="entry name" value="DIHYDROLIPOAMIDE ACETYLTRANSFERASE COMPONENT OF PYRUVATE DEHYDROGENASE COMPLEX"/>
    <property type="match status" value="1"/>
</dbReference>
<comment type="caution">
    <text evidence="5">The sequence shown here is derived from an EMBL/GenBank/DDBJ whole genome shotgun (WGS) entry which is preliminary data.</text>
</comment>
<dbReference type="RefSeq" id="WP_345204746.1">
    <property type="nucleotide sequence ID" value="NZ_BAABGM010000011.1"/>
</dbReference>
<gene>
    <name evidence="5" type="ORF">GCM10023168_17570</name>
</gene>
<dbReference type="Proteomes" id="UP001500945">
    <property type="component" value="Unassembled WGS sequence"/>
</dbReference>
<evidence type="ECO:0000313" key="5">
    <source>
        <dbReference type="EMBL" id="GAA4404640.1"/>
    </source>
</evidence>
<evidence type="ECO:0000313" key="6">
    <source>
        <dbReference type="Proteomes" id="UP001500945"/>
    </source>
</evidence>
<evidence type="ECO:0000256" key="2">
    <source>
        <dbReference type="ARBA" id="ARBA00022679"/>
    </source>
</evidence>